<comment type="similarity">
    <text evidence="1">Belongs to the DadA oxidoreductase family.</text>
</comment>
<dbReference type="RefSeq" id="WP_054210793.1">
    <property type="nucleotide sequence ID" value="NZ_LGSZ01000052.1"/>
</dbReference>
<keyword evidence="6" id="KW-1185">Reference proteome</keyword>
<name>A0A0N1F2L1_9HYPH</name>
<dbReference type="Proteomes" id="UP000037822">
    <property type="component" value="Unassembled WGS sequence"/>
</dbReference>
<keyword evidence="3" id="KW-0472">Membrane</keyword>
<sequence>MSPTIKRIDSDARLPAQADVVVIGGGIVGAAAAYFLAKRGRSVALVEKGVVGGEQSSRNWGWCRQQNRDARELPLAIRAMEMWDSLAGEIGEDLGFRRCGLVYASNDAAQVAQWERWRETAKQFGVETRLLTGPEASAMTAGTGRQWLGGVHSVTDGKAEPALAAPVLALGARKHGGTIHQGCAARGLDVTNGAVTGVVTEKGVIRTGSVILSGGAWASGFLRHHGIVFPQASVRVTSLRTEIAPDWLDAFYTPEIALTRRLDGSYTIAISGKGTLELTPQGLRYARQFMPMFVKRLKAVELGIGSSFFKGPEALGGWSLDKETPFERIRVLDPAPSGKAMATLLSRAHALVPALRNVAVRESWGSYIDSTPDAVPVISPTVGLKGLVLAAGLSGHGFGLGPGAGHLAADLATGGTPIVDPRPFRHSRLLDGSQGEVGEF</sequence>
<feature type="transmembrane region" description="Helical" evidence="3">
    <location>
        <begin position="20"/>
        <end position="37"/>
    </location>
</feature>
<dbReference type="GO" id="GO:0055130">
    <property type="term" value="P:D-alanine catabolic process"/>
    <property type="evidence" value="ECO:0007669"/>
    <property type="project" value="TreeGrafter"/>
</dbReference>
<dbReference type="Gene3D" id="3.30.9.10">
    <property type="entry name" value="D-Amino Acid Oxidase, subunit A, domain 2"/>
    <property type="match status" value="2"/>
</dbReference>
<dbReference type="PANTHER" id="PTHR13847:SF280">
    <property type="entry name" value="D-AMINO ACID DEHYDROGENASE"/>
    <property type="match status" value="1"/>
</dbReference>
<proteinExistence type="inferred from homology"/>
<keyword evidence="2" id="KW-0560">Oxidoreductase</keyword>
<gene>
    <name evidence="5" type="ORF">AE618_19825</name>
</gene>
<evidence type="ECO:0000259" key="4">
    <source>
        <dbReference type="Pfam" id="PF01266"/>
    </source>
</evidence>
<dbReference type="PANTHER" id="PTHR13847">
    <property type="entry name" value="SARCOSINE DEHYDROGENASE-RELATED"/>
    <property type="match status" value="1"/>
</dbReference>
<evidence type="ECO:0000256" key="1">
    <source>
        <dbReference type="ARBA" id="ARBA00009410"/>
    </source>
</evidence>
<evidence type="ECO:0000256" key="3">
    <source>
        <dbReference type="SAM" id="Phobius"/>
    </source>
</evidence>
<evidence type="ECO:0000256" key="2">
    <source>
        <dbReference type="ARBA" id="ARBA00023002"/>
    </source>
</evidence>
<evidence type="ECO:0000313" key="6">
    <source>
        <dbReference type="Proteomes" id="UP000037822"/>
    </source>
</evidence>
<dbReference type="GO" id="GO:0005737">
    <property type="term" value="C:cytoplasm"/>
    <property type="evidence" value="ECO:0007669"/>
    <property type="project" value="TreeGrafter"/>
</dbReference>
<dbReference type="GO" id="GO:0008718">
    <property type="term" value="F:D-amino-acid dehydrogenase activity"/>
    <property type="evidence" value="ECO:0007669"/>
    <property type="project" value="TreeGrafter"/>
</dbReference>
<dbReference type="InterPro" id="IPR006076">
    <property type="entry name" value="FAD-dep_OxRdtase"/>
</dbReference>
<dbReference type="Pfam" id="PF01266">
    <property type="entry name" value="DAO"/>
    <property type="match status" value="1"/>
</dbReference>
<reference evidence="5 6" key="1">
    <citation type="submission" date="2015-07" db="EMBL/GenBank/DDBJ databases">
        <title>Whole genome sequencing of Bosea vaviloviae isolated from cave pool.</title>
        <authorList>
            <person name="Tan N.E.H."/>
            <person name="Lee Y.P."/>
            <person name="Gan H.M."/>
            <person name="Barton H."/>
            <person name="Savka M.A."/>
        </authorList>
    </citation>
    <scope>NUCLEOTIDE SEQUENCE [LARGE SCALE GENOMIC DNA]</scope>
    <source>
        <strain evidence="5 6">SD260</strain>
    </source>
</reference>
<keyword evidence="3" id="KW-0812">Transmembrane</keyword>
<accession>A0A0N1F2L1</accession>
<organism evidence="5 6">
    <name type="scientific">Bosea vaviloviae</name>
    <dbReference type="NCBI Taxonomy" id="1526658"/>
    <lineage>
        <taxon>Bacteria</taxon>
        <taxon>Pseudomonadati</taxon>
        <taxon>Pseudomonadota</taxon>
        <taxon>Alphaproteobacteria</taxon>
        <taxon>Hyphomicrobiales</taxon>
        <taxon>Boseaceae</taxon>
        <taxon>Bosea</taxon>
    </lineage>
</organism>
<dbReference type="Gene3D" id="3.50.50.60">
    <property type="entry name" value="FAD/NAD(P)-binding domain"/>
    <property type="match status" value="2"/>
</dbReference>
<protein>
    <submittedName>
        <fullName evidence="5">D-amino acid oxidase</fullName>
    </submittedName>
</protein>
<comment type="caution">
    <text evidence="5">The sequence shown here is derived from an EMBL/GenBank/DDBJ whole genome shotgun (WGS) entry which is preliminary data.</text>
</comment>
<feature type="domain" description="FAD dependent oxidoreductase" evidence="4">
    <location>
        <begin position="19"/>
        <end position="411"/>
    </location>
</feature>
<dbReference type="OrthoDB" id="9787190at2"/>
<dbReference type="SUPFAM" id="SSF51905">
    <property type="entry name" value="FAD/NAD(P)-binding domain"/>
    <property type="match status" value="1"/>
</dbReference>
<dbReference type="GO" id="GO:0005886">
    <property type="term" value="C:plasma membrane"/>
    <property type="evidence" value="ECO:0007669"/>
    <property type="project" value="TreeGrafter"/>
</dbReference>
<evidence type="ECO:0000313" key="5">
    <source>
        <dbReference type="EMBL" id="KPH79026.1"/>
    </source>
</evidence>
<dbReference type="PATRIC" id="fig|1526658.3.peg.531"/>
<dbReference type="EMBL" id="LGSZ01000052">
    <property type="protein sequence ID" value="KPH79026.1"/>
    <property type="molecule type" value="Genomic_DNA"/>
</dbReference>
<keyword evidence="3" id="KW-1133">Transmembrane helix</keyword>
<dbReference type="AlphaFoldDB" id="A0A0N1F2L1"/>
<dbReference type="InterPro" id="IPR036188">
    <property type="entry name" value="FAD/NAD-bd_sf"/>
</dbReference>